<dbReference type="EMBL" id="NJET01000003">
    <property type="protein sequence ID" value="PHH67064.1"/>
    <property type="molecule type" value="Genomic_DNA"/>
</dbReference>
<name>A0A2C5YJ96_9HYPO</name>
<dbReference type="AlphaFoldDB" id="A0A2C5YJ96"/>
<dbReference type="OrthoDB" id="329835at2759"/>
<evidence type="ECO:0008006" key="3">
    <source>
        <dbReference type="Google" id="ProtNLM"/>
    </source>
</evidence>
<dbReference type="Proteomes" id="UP000226192">
    <property type="component" value="Unassembled WGS sequence"/>
</dbReference>
<gene>
    <name evidence="1" type="ORF">CDD81_4459</name>
</gene>
<dbReference type="InterPro" id="IPR036736">
    <property type="entry name" value="ACP-like_sf"/>
</dbReference>
<evidence type="ECO:0000313" key="2">
    <source>
        <dbReference type="Proteomes" id="UP000226192"/>
    </source>
</evidence>
<dbReference type="STRING" id="1399860.A0A2C5YJ96"/>
<reference evidence="1 2" key="1">
    <citation type="submission" date="2017-06" db="EMBL/GenBank/DDBJ databases">
        <title>Ant-infecting Ophiocordyceps genomes reveal a high diversity of potential behavioral manipulation genes and a possible major role for enterotoxins.</title>
        <authorList>
            <person name="De Bekker C."/>
            <person name="Evans H.C."/>
            <person name="Brachmann A."/>
            <person name="Hughes D.P."/>
        </authorList>
    </citation>
    <scope>NUCLEOTIDE SEQUENCE [LARGE SCALE GENOMIC DNA]</scope>
    <source>
        <strain evidence="1 2">Map64</strain>
    </source>
</reference>
<evidence type="ECO:0000313" key="1">
    <source>
        <dbReference type="EMBL" id="PHH67064.1"/>
    </source>
</evidence>
<sequence>MEIARVACNMTVRPHHELDLTASLESDSLIGIELRNWWLQTLRLDISVLEMLSADSLEALAKKAIAALQAKYGQDKPSR</sequence>
<comment type="caution">
    <text evidence="1">The sequence shown here is derived from an EMBL/GenBank/DDBJ whole genome shotgun (WGS) entry which is preliminary data.</text>
</comment>
<dbReference type="SUPFAM" id="SSF47336">
    <property type="entry name" value="ACP-like"/>
    <property type="match status" value="1"/>
</dbReference>
<proteinExistence type="predicted"/>
<protein>
    <recommendedName>
        <fullName evidence="3">Carrier domain-containing protein</fullName>
    </recommendedName>
</protein>
<organism evidence="1 2">
    <name type="scientific">Ophiocordyceps australis</name>
    <dbReference type="NCBI Taxonomy" id="1399860"/>
    <lineage>
        <taxon>Eukaryota</taxon>
        <taxon>Fungi</taxon>
        <taxon>Dikarya</taxon>
        <taxon>Ascomycota</taxon>
        <taxon>Pezizomycotina</taxon>
        <taxon>Sordariomycetes</taxon>
        <taxon>Hypocreomycetidae</taxon>
        <taxon>Hypocreales</taxon>
        <taxon>Ophiocordycipitaceae</taxon>
        <taxon>Ophiocordyceps</taxon>
    </lineage>
</organism>
<keyword evidence="2" id="KW-1185">Reference proteome</keyword>
<accession>A0A2C5YJ96</accession>